<dbReference type="Proteomes" id="UP000694923">
    <property type="component" value="Unplaced"/>
</dbReference>
<dbReference type="Pfam" id="PF15081">
    <property type="entry name" value="DUF4548"/>
    <property type="match status" value="1"/>
</dbReference>
<protein>
    <submittedName>
        <fullName evidence="3">Uncharacterized protein C1orf105 homolog</fullName>
    </submittedName>
</protein>
<dbReference type="PANTHER" id="PTHR39410">
    <property type="entry name" value="RIKEN CDNA 4930558K02 GENE"/>
    <property type="match status" value="1"/>
</dbReference>
<evidence type="ECO:0000256" key="1">
    <source>
        <dbReference type="SAM" id="MobiDB-lite"/>
    </source>
</evidence>
<name>A0ABM0S466_GALVR</name>
<accession>A0ABM0S466</accession>
<dbReference type="RefSeq" id="XP_008587657.1">
    <property type="nucleotide sequence ID" value="XM_008589435.1"/>
</dbReference>
<evidence type="ECO:0000313" key="2">
    <source>
        <dbReference type="Proteomes" id="UP000694923"/>
    </source>
</evidence>
<dbReference type="PANTHER" id="PTHR39410:SF1">
    <property type="entry name" value="RIKEN CDNA 4930558K02 GENE"/>
    <property type="match status" value="1"/>
</dbReference>
<evidence type="ECO:0000313" key="3">
    <source>
        <dbReference type="RefSeq" id="XP_008587657.1"/>
    </source>
</evidence>
<proteinExistence type="predicted"/>
<reference evidence="3" key="1">
    <citation type="submission" date="2025-08" db="UniProtKB">
        <authorList>
            <consortium name="RefSeq"/>
        </authorList>
    </citation>
    <scope>IDENTIFICATION</scope>
</reference>
<dbReference type="GeneID" id="103604858"/>
<sequence>MGFASPASRPENPSHRSRDPCSPARHLTAAEDSRRRKSQRSPSGSGAGLGGGRKRCSQRACSPSGPPPPAAAPHPVFGLRGTAEEKARKHRLSHGTHLPVSSQGCTAGLGQPPASSPSGALGGLRQRPSTSGSAATSAARAPFPGRGHREAAAAPSWLLRGPPGSFLENLPKAKGNPQQRLKEIPNRDRRASVPKFDKVPWLSKASFINKPLVLSLPKRSPHSSATFLISSKKDMNLPIVFQVPDVLSKVQPRIPVIPNDLKISRENFMSHRMMSLHQPKAQTVPKPSCDDILTESTHCRLPILGPRTAVFCELLADTYKTLQETQHSSLPRKERVGKATRQ</sequence>
<feature type="region of interest" description="Disordered" evidence="1">
    <location>
        <begin position="1"/>
        <end position="159"/>
    </location>
</feature>
<dbReference type="InterPro" id="IPR027845">
    <property type="entry name" value="DUF4548"/>
</dbReference>
<keyword evidence="2" id="KW-1185">Reference proteome</keyword>
<gene>
    <name evidence="3" type="primary">LOC103604858</name>
</gene>
<organism evidence="2 3">
    <name type="scientific">Galeopterus variegatus</name>
    <name type="common">Malayan flying lemur</name>
    <name type="synonym">Cynocephalus variegatus</name>
    <dbReference type="NCBI Taxonomy" id="482537"/>
    <lineage>
        <taxon>Eukaryota</taxon>
        <taxon>Metazoa</taxon>
        <taxon>Chordata</taxon>
        <taxon>Craniata</taxon>
        <taxon>Vertebrata</taxon>
        <taxon>Euteleostomi</taxon>
        <taxon>Mammalia</taxon>
        <taxon>Eutheria</taxon>
        <taxon>Euarchontoglires</taxon>
        <taxon>Dermoptera</taxon>
        <taxon>Cynocephalidae</taxon>
        <taxon>Galeopterus</taxon>
    </lineage>
</organism>
<feature type="compositionally biased region" description="Low complexity" evidence="1">
    <location>
        <begin position="127"/>
        <end position="142"/>
    </location>
</feature>